<gene>
    <name evidence="1" type="ORF">ABIC20_003011</name>
</gene>
<evidence type="ECO:0000313" key="1">
    <source>
        <dbReference type="EMBL" id="MET3865702.1"/>
    </source>
</evidence>
<protein>
    <submittedName>
        <fullName evidence="1">Uncharacterized protein</fullName>
    </submittedName>
</protein>
<evidence type="ECO:0000313" key="2">
    <source>
        <dbReference type="Proteomes" id="UP001549119"/>
    </source>
</evidence>
<name>A0ABV2NGW4_9HYPH</name>
<sequence length="32" mass="3856">MLRKLLTAFIVPKLIAYLGRRYDRRRGTGRTY</sequence>
<dbReference type="EMBL" id="JBEPNW010000002">
    <property type="protein sequence ID" value="MET3865702.1"/>
    <property type="molecule type" value="Genomic_DNA"/>
</dbReference>
<organism evidence="1 2">
    <name type="scientific">Methylobacterium radiotolerans</name>
    <dbReference type="NCBI Taxonomy" id="31998"/>
    <lineage>
        <taxon>Bacteria</taxon>
        <taxon>Pseudomonadati</taxon>
        <taxon>Pseudomonadota</taxon>
        <taxon>Alphaproteobacteria</taxon>
        <taxon>Hyphomicrobiales</taxon>
        <taxon>Methylobacteriaceae</taxon>
        <taxon>Methylobacterium</taxon>
    </lineage>
</organism>
<keyword evidence="2" id="KW-1185">Reference proteome</keyword>
<reference evidence="1 2" key="1">
    <citation type="submission" date="2024-06" db="EMBL/GenBank/DDBJ databases">
        <title>Genomics of switchgrass bacterial isolates.</title>
        <authorList>
            <person name="Shade A."/>
        </authorList>
    </citation>
    <scope>NUCLEOTIDE SEQUENCE [LARGE SCALE GENOMIC DNA]</scope>
    <source>
        <strain evidence="1 2">PvP084</strain>
    </source>
</reference>
<proteinExistence type="predicted"/>
<dbReference type="Proteomes" id="UP001549119">
    <property type="component" value="Unassembled WGS sequence"/>
</dbReference>
<comment type="caution">
    <text evidence="1">The sequence shown here is derived from an EMBL/GenBank/DDBJ whole genome shotgun (WGS) entry which is preliminary data.</text>
</comment>
<accession>A0ABV2NGW4</accession>